<organism evidence="5 6">
    <name type="scientific">Neolewinella marina</name>
    <dbReference type="NCBI Taxonomy" id="438751"/>
    <lineage>
        <taxon>Bacteria</taxon>
        <taxon>Pseudomonadati</taxon>
        <taxon>Bacteroidota</taxon>
        <taxon>Saprospiria</taxon>
        <taxon>Saprospirales</taxon>
        <taxon>Lewinellaceae</taxon>
        <taxon>Neolewinella</taxon>
    </lineage>
</organism>
<evidence type="ECO:0000256" key="3">
    <source>
        <dbReference type="ARBA" id="ARBA00023315"/>
    </source>
</evidence>
<dbReference type="PANTHER" id="PTHR10545">
    <property type="entry name" value="DIAMINE N-ACETYLTRANSFERASE"/>
    <property type="match status" value="1"/>
</dbReference>
<dbReference type="Proteomes" id="UP000226437">
    <property type="component" value="Unassembled WGS sequence"/>
</dbReference>
<proteinExistence type="inferred from homology"/>
<evidence type="ECO:0000313" key="6">
    <source>
        <dbReference type="Proteomes" id="UP000226437"/>
    </source>
</evidence>
<dbReference type="InterPro" id="IPR051016">
    <property type="entry name" value="Diverse_Substrate_AcTransf"/>
</dbReference>
<dbReference type="PROSITE" id="PS51186">
    <property type="entry name" value="GNAT"/>
    <property type="match status" value="1"/>
</dbReference>
<dbReference type="RefSeq" id="WP_099104949.1">
    <property type="nucleotide sequence ID" value="NZ_JAATJF010000001.1"/>
</dbReference>
<dbReference type="EMBL" id="PDLO01000001">
    <property type="protein sequence ID" value="PHK99970.1"/>
    <property type="molecule type" value="Genomic_DNA"/>
</dbReference>
<dbReference type="AlphaFoldDB" id="A0A2G0CJ76"/>
<dbReference type="Pfam" id="PF00583">
    <property type="entry name" value="Acetyltransf_1"/>
    <property type="match status" value="1"/>
</dbReference>
<gene>
    <name evidence="5" type="ORF">CGL56_02680</name>
</gene>
<dbReference type="InterPro" id="IPR000182">
    <property type="entry name" value="GNAT_dom"/>
</dbReference>
<keyword evidence="2 5" id="KW-0808">Transferase</keyword>
<sequence>MNIQLRQGTAQDLPAVHGLVGELARFERAESSFTATLEEYQEDFADGFFEVIVAEDVEQGKVVGMALYNFVYSTWKGRMLYLEDFVLTPSYRRLGIGQRLWDVLKERGRERGCKLMKWQVLDWNEDAIRFYKSQDAEIETEWYNGKLPL</sequence>
<evidence type="ECO:0000256" key="1">
    <source>
        <dbReference type="ARBA" id="ARBA00008694"/>
    </source>
</evidence>
<accession>A0A2G0CJ76</accession>
<name>A0A2G0CJ76_9BACT</name>
<dbReference type="SUPFAM" id="SSF55729">
    <property type="entry name" value="Acyl-CoA N-acyltransferases (Nat)"/>
    <property type="match status" value="1"/>
</dbReference>
<dbReference type="Gene3D" id="3.40.630.30">
    <property type="match status" value="1"/>
</dbReference>
<evidence type="ECO:0000313" key="5">
    <source>
        <dbReference type="EMBL" id="PHK99970.1"/>
    </source>
</evidence>
<keyword evidence="6" id="KW-1185">Reference proteome</keyword>
<dbReference type="PANTHER" id="PTHR10545:SF29">
    <property type="entry name" value="GH14572P-RELATED"/>
    <property type="match status" value="1"/>
</dbReference>
<evidence type="ECO:0000259" key="4">
    <source>
        <dbReference type="PROSITE" id="PS51186"/>
    </source>
</evidence>
<feature type="domain" description="N-acetyltransferase" evidence="4">
    <location>
        <begin position="3"/>
        <end position="149"/>
    </location>
</feature>
<protein>
    <submittedName>
        <fullName evidence="5">GNAT family N-acetyltransferase</fullName>
    </submittedName>
</protein>
<dbReference type="CDD" id="cd04301">
    <property type="entry name" value="NAT_SF"/>
    <property type="match status" value="1"/>
</dbReference>
<comment type="similarity">
    <text evidence="1">Belongs to the acetyltransferase family.</text>
</comment>
<keyword evidence="3" id="KW-0012">Acyltransferase</keyword>
<dbReference type="FunFam" id="3.40.630.30:FF:000064">
    <property type="entry name" value="GNAT family acetyltransferase"/>
    <property type="match status" value="1"/>
</dbReference>
<dbReference type="InterPro" id="IPR016181">
    <property type="entry name" value="Acyl_CoA_acyltransferase"/>
</dbReference>
<evidence type="ECO:0000256" key="2">
    <source>
        <dbReference type="ARBA" id="ARBA00022679"/>
    </source>
</evidence>
<reference evidence="5 6" key="1">
    <citation type="submission" date="2017-10" db="EMBL/GenBank/DDBJ databases">
        <title>The draft genome sequence of Lewinella marina KCTC 32374.</title>
        <authorList>
            <person name="Wang K."/>
        </authorList>
    </citation>
    <scope>NUCLEOTIDE SEQUENCE [LARGE SCALE GENOMIC DNA]</scope>
    <source>
        <strain evidence="5 6">MKG-38</strain>
    </source>
</reference>
<comment type="caution">
    <text evidence="5">The sequence shown here is derived from an EMBL/GenBank/DDBJ whole genome shotgun (WGS) entry which is preliminary data.</text>
</comment>
<dbReference type="OrthoDB" id="9805924at2"/>
<dbReference type="GO" id="GO:0008080">
    <property type="term" value="F:N-acetyltransferase activity"/>
    <property type="evidence" value="ECO:0007669"/>
    <property type="project" value="TreeGrafter"/>
</dbReference>